<evidence type="ECO:0000256" key="4">
    <source>
        <dbReference type="ARBA" id="ARBA00022723"/>
    </source>
</evidence>
<dbReference type="GO" id="GO:0046872">
    <property type="term" value="F:metal ion binding"/>
    <property type="evidence" value="ECO:0007669"/>
    <property type="project" value="UniProtKB-KW"/>
</dbReference>
<evidence type="ECO:0000256" key="5">
    <source>
        <dbReference type="ARBA" id="ARBA00023004"/>
    </source>
</evidence>
<dbReference type="GO" id="GO:0042364">
    <property type="term" value="P:water-soluble vitamin biosynthetic process"/>
    <property type="evidence" value="ECO:0007669"/>
    <property type="project" value="UniProtKB-ARBA"/>
</dbReference>
<evidence type="ECO:0000313" key="9">
    <source>
        <dbReference type="Proteomes" id="UP000196053"/>
    </source>
</evidence>
<proteinExistence type="predicted"/>
<dbReference type="Gene3D" id="3.20.20.70">
    <property type="entry name" value="Aldolase class I"/>
    <property type="match status" value="1"/>
</dbReference>
<dbReference type="SFLD" id="SFLDG01081">
    <property type="entry name" value="cleavage_of_the_Ca-Cb_bond_in"/>
    <property type="match status" value="1"/>
</dbReference>
<keyword evidence="3" id="KW-0949">S-adenosyl-L-methionine</keyword>
<accession>A0A0K8J8K6</accession>
<keyword evidence="9" id="KW-1185">Reference proteome</keyword>
<gene>
    <name evidence="8" type="ORF">SD1D_2282</name>
</gene>
<dbReference type="PANTHER" id="PTHR43583:SF2">
    <property type="entry name" value="THIAZOLE BIOSYNTHESIS PROTEIN"/>
    <property type="match status" value="1"/>
</dbReference>
<dbReference type="OrthoDB" id="9801120at2"/>
<dbReference type="Pfam" id="PF04055">
    <property type="entry name" value="Radical_SAM"/>
    <property type="match status" value="1"/>
</dbReference>
<dbReference type="InterPro" id="IPR013785">
    <property type="entry name" value="Aldolase_TIM"/>
</dbReference>
<protein>
    <recommendedName>
        <fullName evidence="7">Radical SAM core domain-containing protein</fullName>
    </recommendedName>
</protein>
<dbReference type="PROSITE" id="PS51918">
    <property type="entry name" value="RADICAL_SAM"/>
    <property type="match status" value="1"/>
</dbReference>
<dbReference type="RefSeq" id="WP_058259011.1">
    <property type="nucleotide sequence ID" value="NZ_DUPS01000059.1"/>
</dbReference>
<keyword evidence="4" id="KW-0479">Metal-binding</keyword>
<evidence type="ECO:0000313" key="8">
    <source>
        <dbReference type="EMBL" id="CUH93794.1"/>
    </source>
</evidence>
<dbReference type="InterPro" id="IPR024007">
    <property type="entry name" value="FeFe-hyd_mat_HydG"/>
</dbReference>
<name>A0A0K8J8K6_9FIRM</name>
<dbReference type="NCBIfam" id="TIGR03955">
    <property type="entry name" value="rSAM_HydG"/>
    <property type="match status" value="1"/>
</dbReference>
<dbReference type="SMART" id="SM00876">
    <property type="entry name" value="BATS"/>
    <property type="match status" value="1"/>
</dbReference>
<comment type="cofactor">
    <cofactor evidence="1">
        <name>[4Fe-4S] cluster</name>
        <dbReference type="ChEBI" id="CHEBI:49883"/>
    </cofactor>
</comment>
<dbReference type="SFLD" id="SFLDG01060">
    <property type="entry name" value="BATS_domain_containing"/>
    <property type="match status" value="1"/>
</dbReference>
<dbReference type="Pfam" id="PF06968">
    <property type="entry name" value="BATS"/>
    <property type="match status" value="1"/>
</dbReference>
<dbReference type="InterPro" id="IPR034428">
    <property type="entry name" value="ThiH/NoCL/HydG-like"/>
</dbReference>
<dbReference type="SFLD" id="SFLDS00029">
    <property type="entry name" value="Radical_SAM"/>
    <property type="match status" value="1"/>
</dbReference>
<keyword evidence="6" id="KW-0411">Iron-sulfur</keyword>
<evidence type="ECO:0000256" key="2">
    <source>
        <dbReference type="ARBA" id="ARBA00022485"/>
    </source>
</evidence>
<keyword evidence="5" id="KW-0408">Iron</keyword>
<dbReference type="InterPro" id="IPR010722">
    <property type="entry name" value="BATS_dom"/>
</dbReference>
<dbReference type="EMBL" id="LN879430">
    <property type="protein sequence ID" value="CUH93794.1"/>
    <property type="molecule type" value="Genomic_DNA"/>
</dbReference>
<organism evidence="8 9">
    <name type="scientific">Herbinix luporum</name>
    <dbReference type="NCBI Taxonomy" id="1679721"/>
    <lineage>
        <taxon>Bacteria</taxon>
        <taxon>Bacillati</taxon>
        <taxon>Bacillota</taxon>
        <taxon>Clostridia</taxon>
        <taxon>Lachnospirales</taxon>
        <taxon>Lachnospiraceae</taxon>
        <taxon>Herbinix</taxon>
    </lineage>
</organism>
<dbReference type="CDD" id="cd01335">
    <property type="entry name" value="Radical_SAM"/>
    <property type="match status" value="1"/>
</dbReference>
<dbReference type="SUPFAM" id="SSF102114">
    <property type="entry name" value="Radical SAM enzymes"/>
    <property type="match status" value="1"/>
</dbReference>
<feature type="domain" description="Radical SAM core" evidence="7">
    <location>
        <begin position="82"/>
        <end position="320"/>
    </location>
</feature>
<evidence type="ECO:0000259" key="7">
    <source>
        <dbReference type="PROSITE" id="PS51918"/>
    </source>
</evidence>
<dbReference type="KEGG" id="hsd:SD1D_2282"/>
<dbReference type="GO" id="GO:0044272">
    <property type="term" value="P:sulfur compound biosynthetic process"/>
    <property type="evidence" value="ECO:0007669"/>
    <property type="project" value="UniProtKB-ARBA"/>
</dbReference>
<reference evidence="9" key="1">
    <citation type="submission" date="2015-09" db="EMBL/GenBank/DDBJ databases">
        <authorList>
            <person name="Wibberg D."/>
        </authorList>
    </citation>
    <scope>NUCLEOTIDE SEQUENCE [LARGE SCALE GENOMIC DNA]</scope>
    <source>
        <strain evidence="9">SD1D</strain>
    </source>
</reference>
<dbReference type="InterPro" id="IPR007197">
    <property type="entry name" value="rSAM"/>
</dbReference>
<evidence type="ECO:0000256" key="6">
    <source>
        <dbReference type="ARBA" id="ARBA00023014"/>
    </source>
</evidence>
<dbReference type="PANTHER" id="PTHR43583">
    <property type="entry name" value="2-IMINOACETATE SYNTHASE"/>
    <property type="match status" value="1"/>
</dbReference>
<dbReference type="AlphaFoldDB" id="A0A0K8J8K6"/>
<dbReference type="GO" id="GO:0003824">
    <property type="term" value="F:catalytic activity"/>
    <property type="evidence" value="ECO:0007669"/>
    <property type="project" value="InterPro"/>
</dbReference>
<evidence type="ECO:0000256" key="3">
    <source>
        <dbReference type="ARBA" id="ARBA00022691"/>
    </source>
</evidence>
<sequence>MYDLKSKKAEEFISHEEILETLEYAKANKNNKELIDSIIRKAENLKGLSHREAALLLECDMEEEIQRIYTLAKKIKQKFYGNRIVMFAPLYLSNYCVNGCVYCPYHLVNKQIPRKKLSQEQIRQEVIALQDMGHKRLALEAGEDPVHNPIEYILESIDTIYSIKHKNGSIRRVNVNIAATTVENYRKLKEAGIGTYILFQETYHKENYEKLHPTGPKHDYAYHTEAMDRAMEGGIDDVGLGVLFGLNNYKYDFVGILMHAEHLEAAFGVGPHTISVPRIRPADDIDPSKFSDGISDDIFAKIVAILRIAVPYTGLIVSTRESQKSREKVLELGVTQISGGSRTNVGGYATTEPEDEDTSQFELEDRRTLDQIVNWLLSLGYIPSFCTACYREGRTGDRFMSLVKSGQIANCCQPNALMTLKEYLEDYASLDTKAKGETLIIDELKHITNEKVKNIVIDKLRLIAEGYRDFRF</sequence>
<dbReference type="SFLD" id="SFLDF00319">
    <property type="entry name" value="Fe_hydrogenase_maturase_(HydG"/>
    <property type="match status" value="1"/>
</dbReference>
<keyword evidence="2" id="KW-0004">4Fe-4S</keyword>
<dbReference type="Proteomes" id="UP000196053">
    <property type="component" value="Chromosome I"/>
</dbReference>
<dbReference type="InterPro" id="IPR058240">
    <property type="entry name" value="rSAM_sf"/>
</dbReference>
<evidence type="ECO:0000256" key="1">
    <source>
        <dbReference type="ARBA" id="ARBA00001966"/>
    </source>
</evidence>
<dbReference type="GO" id="GO:0051539">
    <property type="term" value="F:4 iron, 4 sulfur cluster binding"/>
    <property type="evidence" value="ECO:0007669"/>
    <property type="project" value="UniProtKB-KW"/>
</dbReference>